<dbReference type="HOGENOM" id="CLU_007337_2_0_1"/>
<reference evidence="2" key="2">
    <citation type="submission" date="2015-01" db="EMBL/GenBank/DDBJ databases">
        <title>Evolutionary Origins and Diversification of the Mycorrhizal Mutualists.</title>
        <authorList>
            <consortium name="DOE Joint Genome Institute"/>
            <consortium name="Mycorrhizal Genomics Consortium"/>
            <person name="Kohler A."/>
            <person name="Kuo A."/>
            <person name="Nagy L.G."/>
            <person name="Floudas D."/>
            <person name="Copeland A."/>
            <person name="Barry K.W."/>
            <person name="Cichocki N."/>
            <person name="Veneault-Fourrey C."/>
            <person name="LaButti K."/>
            <person name="Lindquist E.A."/>
            <person name="Lipzen A."/>
            <person name="Lundell T."/>
            <person name="Morin E."/>
            <person name="Murat C."/>
            <person name="Riley R."/>
            <person name="Ohm R."/>
            <person name="Sun H."/>
            <person name="Tunlid A."/>
            <person name="Henrissat B."/>
            <person name="Grigoriev I.V."/>
            <person name="Hibbett D.S."/>
            <person name="Martin F."/>
        </authorList>
    </citation>
    <scope>NUCLEOTIDE SEQUENCE [LARGE SCALE GENOMIC DNA]</scope>
    <source>
        <strain evidence="2">F 1598</strain>
    </source>
</reference>
<proteinExistence type="predicted"/>
<sequence length="185" mass="21758">MFFLCAGNSIITDQDRINARAFKLKRMSNMPRHTFHQMRYTFGDFLDIDSEYVAMRRFAILSEVEPVSYDCCINSCVCYTGKYKHDKSCQFCGQPRAIGGKPQRQFLYIPFIPRLQGYFQSEAKIKDLLYRNQYEHTPGRICDVFDCQHYRGLLDKKVVVDRHEQDHCYFSNPNDIAFSFCADGY</sequence>
<name>A0A0C3EFS7_PILCF</name>
<reference evidence="1 2" key="1">
    <citation type="submission" date="2014-04" db="EMBL/GenBank/DDBJ databases">
        <authorList>
            <consortium name="DOE Joint Genome Institute"/>
            <person name="Kuo A."/>
            <person name="Tarkka M."/>
            <person name="Buscot F."/>
            <person name="Kohler A."/>
            <person name="Nagy L.G."/>
            <person name="Floudas D."/>
            <person name="Copeland A."/>
            <person name="Barry K.W."/>
            <person name="Cichocki N."/>
            <person name="Veneault-Fourrey C."/>
            <person name="LaButti K."/>
            <person name="Lindquist E.A."/>
            <person name="Lipzen A."/>
            <person name="Lundell T."/>
            <person name="Morin E."/>
            <person name="Murat C."/>
            <person name="Sun H."/>
            <person name="Tunlid A."/>
            <person name="Henrissat B."/>
            <person name="Grigoriev I.V."/>
            <person name="Hibbett D.S."/>
            <person name="Martin F."/>
            <person name="Nordberg H.P."/>
            <person name="Cantor M.N."/>
            <person name="Hua S.X."/>
        </authorList>
    </citation>
    <scope>NUCLEOTIDE SEQUENCE [LARGE SCALE GENOMIC DNA]</scope>
    <source>
        <strain evidence="1 2">F 1598</strain>
    </source>
</reference>
<dbReference type="InParanoid" id="A0A0C3EFS7"/>
<evidence type="ECO:0000313" key="2">
    <source>
        <dbReference type="Proteomes" id="UP000054166"/>
    </source>
</evidence>
<accession>A0A0C3EFS7</accession>
<dbReference type="Proteomes" id="UP000054166">
    <property type="component" value="Unassembled WGS sequence"/>
</dbReference>
<evidence type="ECO:0000313" key="1">
    <source>
        <dbReference type="EMBL" id="KIM71520.1"/>
    </source>
</evidence>
<dbReference type="EMBL" id="KN833290">
    <property type="protein sequence ID" value="KIM71520.1"/>
    <property type="molecule type" value="Genomic_DNA"/>
</dbReference>
<dbReference type="OrthoDB" id="3257409at2759"/>
<feature type="non-terminal residue" evidence="1">
    <location>
        <position position="185"/>
    </location>
</feature>
<organism evidence="1 2">
    <name type="scientific">Piloderma croceum (strain F 1598)</name>
    <dbReference type="NCBI Taxonomy" id="765440"/>
    <lineage>
        <taxon>Eukaryota</taxon>
        <taxon>Fungi</taxon>
        <taxon>Dikarya</taxon>
        <taxon>Basidiomycota</taxon>
        <taxon>Agaricomycotina</taxon>
        <taxon>Agaricomycetes</taxon>
        <taxon>Agaricomycetidae</taxon>
        <taxon>Atheliales</taxon>
        <taxon>Atheliaceae</taxon>
        <taxon>Piloderma</taxon>
    </lineage>
</organism>
<gene>
    <name evidence="1" type="ORF">PILCRDRAFT_82698</name>
</gene>
<protein>
    <submittedName>
        <fullName evidence="1">Uncharacterized protein</fullName>
    </submittedName>
</protein>
<dbReference type="AlphaFoldDB" id="A0A0C3EFS7"/>
<keyword evidence="2" id="KW-1185">Reference proteome</keyword>